<dbReference type="GO" id="GO:0046872">
    <property type="term" value="F:metal ion binding"/>
    <property type="evidence" value="ECO:0007669"/>
    <property type="project" value="UniProtKB-KW"/>
</dbReference>
<dbReference type="GO" id="GO:0016787">
    <property type="term" value="F:hydrolase activity"/>
    <property type="evidence" value="ECO:0007669"/>
    <property type="project" value="UniProtKB-KW"/>
</dbReference>
<keyword evidence="5" id="KW-0547">Nucleotide-binding</keyword>
<dbReference type="GO" id="GO:0003676">
    <property type="term" value="F:nucleic acid binding"/>
    <property type="evidence" value="ECO:0007669"/>
    <property type="project" value="InterPro"/>
</dbReference>
<keyword evidence="4" id="KW-0479">Metal-binding</keyword>
<dbReference type="InterPro" id="IPR006674">
    <property type="entry name" value="HD_domain"/>
</dbReference>
<organism evidence="12 13">
    <name type="scientific">Acetobacteroides hydrogenigenes</name>
    <dbReference type="NCBI Taxonomy" id="979970"/>
    <lineage>
        <taxon>Bacteria</taxon>
        <taxon>Pseudomonadati</taxon>
        <taxon>Bacteroidota</taxon>
        <taxon>Bacteroidia</taxon>
        <taxon>Bacteroidales</taxon>
        <taxon>Rikenellaceae</taxon>
        <taxon>Acetobacteroides</taxon>
    </lineage>
</organism>
<dbReference type="Pfam" id="PF22590">
    <property type="entry name" value="Cas3-like_C_2"/>
    <property type="match status" value="1"/>
</dbReference>
<dbReference type="InterPro" id="IPR006675">
    <property type="entry name" value="HDIG_dom"/>
</dbReference>
<dbReference type="SMART" id="SM00490">
    <property type="entry name" value="HELICc"/>
    <property type="match status" value="1"/>
</dbReference>
<evidence type="ECO:0000256" key="6">
    <source>
        <dbReference type="ARBA" id="ARBA00022801"/>
    </source>
</evidence>
<name>A0A4R2EA15_9BACT</name>
<dbReference type="InterPro" id="IPR038257">
    <property type="entry name" value="CRISPR-assoc_Cas3_HD_sf"/>
</dbReference>
<evidence type="ECO:0000256" key="4">
    <source>
        <dbReference type="ARBA" id="ARBA00022723"/>
    </source>
</evidence>
<dbReference type="SUPFAM" id="SSF52540">
    <property type="entry name" value="P-loop containing nucleoside triphosphate hydrolases"/>
    <property type="match status" value="1"/>
</dbReference>
<keyword evidence="7 12" id="KW-0347">Helicase</keyword>
<dbReference type="GO" id="GO:0051607">
    <property type="term" value="P:defense response to virus"/>
    <property type="evidence" value="ECO:0007669"/>
    <property type="project" value="UniProtKB-KW"/>
</dbReference>
<keyword evidence="12" id="KW-0255">Endonuclease</keyword>
<evidence type="ECO:0000256" key="10">
    <source>
        <dbReference type="ARBA" id="ARBA00038437"/>
    </source>
</evidence>
<dbReference type="Gene3D" id="1.10.3210.30">
    <property type="match status" value="1"/>
</dbReference>
<evidence type="ECO:0000256" key="1">
    <source>
        <dbReference type="ARBA" id="ARBA00006847"/>
    </source>
</evidence>
<comment type="caution">
    <text evidence="12">The sequence shown here is derived from an EMBL/GenBank/DDBJ whole genome shotgun (WGS) entry which is preliminary data.</text>
</comment>
<dbReference type="PROSITE" id="PS51643">
    <property type="entry name" value="HD_CAS3"/>
    <property type="match status" value="1"/>
</dbReference>
<dbReference type="CDD" id="cd09641">
    <property type="entry name" value="Cas3''_I"/>
    <property type="match status" value="1"/>
</dbReference>
<comment type="similarity">
    <text evidence="10">Belongs to the DEAD box helicase family.</text>
</comment>
<evidence type="ECO:0000313" key="13">
    <source>
        <dbReference type="Proteomes" id="UP000294830"/>
    </source>
</evidence>
<dbReference type="GO" id="GO:0003724">
    <property type="term" value="F:RNA helicase activity"/>
    <property type="evidence" value="ECO:0007669"/>
    <property type="project" value="TreeGrafter"/>
</dbReference>
<keyword evidence="8" id="KW-0067">ATP-binding</keyword>
<dbReference type="Gene3D" id="3.40.50.300">
    <property type="entry name" value="P-loop containing nucleotide triphosphate hydrolases"/>
    <property type="match status" value="2"/>
</dbReference>
<dbReference type="RefSeq" id="WP_131840366.1">
    <property type="nucleotide sequence ID" value="NZ_SLWB01000018.1"/>
</dbReference>
<evidence type="ECO:0000256" key="9">
    <source>
        <dbReference type="ARBA" id="ARBA00023118"/>
    </source>
</evidence>
<comment type="similarity">
    <text evidence="2">In the central section; belongs to the CRISPR-associated helicase Cas3 family.</text>
</comment>
<dbReference type="OrthoDB" id="9810236at2"/>
<comment type="similarity">
    <text evidence="1">In the N-terminal section; belongs to the CRISPR-associated nuclease Cas3-HD family.</text>
</comment>
<keyword evidence="6" id="KW-0378">Hydrolase</keyword>
<dbReference type="SMART" id="SM00471">
    <property type="entry name" value="HDc"/>
    <property type="match status" value="1"/>
</dbReference>
<evidence type="ECO:0000256" key="5">
    <source>
        <dbReference type="ARBA" id="ARBA00022741"/>
    </source>
</evidence>
<dbReference type="SUPFAM" id="SSF109604">
    <property type="entry name" value="HD-domain/PDEase-like"/>
    <property type="match status" value="1"/>
</dbReference>
<keyword evidence="13" id="KW-1185">Reference proteome</keyword>
<dbReference type="InterPro" id="IPR054712">
    <property type="entry name" value="Cas3-like_dom"/>
</dbReference>
<dbReference type="NCBIfam" id="TIGR01587">
    <property type="entry name" value="cas3_core"/>
    <property type="match status" value="1"/>
</dbReference>
<dbReference type="InterPro" id="IPR011545">
    <property type="entry name" value="DEAD/DEAH_box_helicase_dom"/>
</dbReference>
<dbReference type="GO" id="GO:0004519">
    <property type="term" value="F:endonuclease activity"/>
    <property type="evidence" value="ECO:0007669"/>
    <property type="project" value="UniProtKB-KW"/>
</dbReference>
<dbReference type="NCBIfam" id="TIGR00277">
    <property type="entry name" value="HDIG"/>
    <property type="match status" value="1"/>
</dbReference>
<dbReference type="NCBIfam" id="TIGR01596">
    <property type="entry name" value="cas3_HD"/>
    <property type="match status" value="1"/>
</dbReference>
<evidence type="ECO:0000256" key="8">
    <source>
        <dbReference type="ARBA" id="ARBA00022840"/>
    </source>
</evidence>
<dbReference type="PANTHER" id="PTHR47959:SF16">
    <property type="entry name" value="CRISPR-ASSOCIATED NUCLEASE_HELICASE CAS3-RELATED"/>
    <property type="match status" value="1"/>
</dbReference>
<evidence type="ECO:0000256" key="7">
    <source>
        <dbReference type="ARBA" id="ARBA00022806"/>
    </source>
</evidence>
<evidence type="ECO:0000259" key="11">
    <source>
        <dbReference type="PROSITE" id="PS51643"/>
    </source>
</evidence>
<dbReference type="AlphaFoldDB" id="A0A4R2EA15"/>
<dbReference type="EMBL" id="SLWB01000018">
    <property type="protein sequence ID" value="TCN62704.1"/>
    <property type="molecule type" value="Genomic_DNA"/>
</dbReference>
<keyword evidence="9" id="KW-0051">Antiviral defense</keyword>
<dbReference type="InterPro" id="IPR006474">
    <property type="entry name" value="Helicase_Cas3_CRISPR-ass_core"/>
</dbReference>
<keyword evidence="3" id="KW-0540">Nuclease</keyword>
<reference evidence="12 13" key="1">
    <citation type="submission" date="2019-03" db="EMBL/GenBank/DDBJ databases">
        <title>Genomic Encyclopedia of Archaeal and Bacterial Type Strains, Phase II (KMG-II): from individual species to whole genera.</title>
        <authorList>
            <person name="Goeker M."/>
        </authorList>
    </citation>
    <scope>NUCLEOTIDE SEQUENCE [LARGE SCALE GENOMIC DNA]</scope>
    <source>
        <strain evidence="12 13">RL-C</strain>
    </source>
</reference>
<dbReference type="InterPro" id="IPR001650">
    <property type="entry name" value="Helicase_C-like"/>
</dbReference>
<dbReference type="Pfam" id="PF01966">
    <property type="entry name" value="HD"/>
    <property type="match status" value="1"/>
</dbReference>
<sequence>MICPEIRAKGKPDFTPLVTHLQQVAVVAEKVATGVGADPILARYGAILHDIGKAHPEFQRRLDEESRTGDLTFRHEISSCLFLSLFPDHMQPDLIDMVIAHHKSIRKDAREKGLLDLTEEREPDEIFEFHAGDWSSWAPKALDILSKLGIVVRPIVKTEAEVTFFRVYDYCRKAFKQKGYSSNRGLLQAADHFASALIDRSEACSKRLFQKPNLKFFNRTHPFYPLSLKSADSVKSHTIVVACTGAGKTDFLFRRCAGRVFYTLPFQASINAMFHRVSADLASDNPELDIRLLHSASSIAVKGKAIEEKIIQSHVGSSIKILTPHQIAGIIFGTNGYEATLIDIKGCDVILDEIHTYTDITRAIVLKIVHVLKDLGCRIHIGTATMPTFLYNQILELLGKENVFEVQLDDEELDQFDRHMVHKIDSWVSALPLISRAIDEDKKVLLVCNRVQSAQQVFDTVRQLHPHTPVMLLHSRFKRGVREQKEKQLIGKDKYGNPTGQFNTSTKACIVISTQVVEVSLDISFDLMVTECAPLDALIQRFGRINRSRTEQSIGKYKPVYVVVPPETIDEAKPYELEILRKSFEQLPDGDVLHERNIQQMIDNVFPVVDMPEIEEHAIFKRTGEWTINRLTHRPKSFLLERLEIDSVTCIVEADEQRYHTANFEERMQMEIPVRYWSVHRFNQMREGSKPFIVPDSAYSDEEGLNMDTLKTAKSDITYQML</sequence>
<gene>
    <name evidence="12" type="ORF">CLV25_11830</name>
</gene>
<dbReference type="InterPro" id="IPR003607">
    <property type="entry name" value="HD/PDEase_dom"/>
</dbReference>
<dbReference type="InterPro" id="IPR006483">
    <property type="entry name" value="CRISPR-assoc_Cas3_HD"/>
</dbReference>
<accession>A0A4R2EA15</accession>
<evidence type="ECO:0000313" key="12">
    <source>
        <dbReference type="EMBL" id="TCN62704.1"/>
    </source>
</evidence>
<evidence type="ECO:0000256" key="3">
    <source>
        <dbReference type="ARBA" id="ARBA00022722"/>
    </source>
</evidence>
<evidence type="ECO:0000256" key="2">
    <source>
        <dbReference type="ARBA" id="ARBA00009046"/>
    </source>
</evidence>
<feature type="domain" description="HD Cas3-type" evidence="11">
    <location>
        <begin position="10"/>
        <end position="193"/>
    </location>
</feature>
<dbReference type="GO" id="GO:0005829">
    <property type="term" value="C:cytosol"/>
    <property type="evidence" value="ECO:0007669"/>
    <property type="project" value="TreeGrafter"/>
</dbReference>
<proteinExistence type="inferred from homology"/>
<dbReference type="InterPro" id="IPR050079">
    <property type="entry name" value="DEAD_box_RNA_helicase"/>
</dbReference>
<dbReference type="PANTHER" id="PTHR47959">
    <property type="entry name" value="ATP-DEPENDENT RNA HELICASE RHLE-RELATED"/>
    <property type="match status" value="1"/>
</dbReference>
<dbReference type="Pfam" id="PF00270">
    <property type="entry name" value="DEAD"/>
    <property type="match status" value="1"/>
</dbReference>
<protein>
    <submittedName>
        <fullName evidence="12">CRISPR-associated endonuclease/helicase Cas3</fullName>
    </submittedName>
</protein>
<dbReference type="Proteomes" id="UP000294830">
    <property type="component" value="Unassembled WGS sequence"/>
</dbReference>
<dbReference type="GO" id="GO:0005524">
    <property type="term" value="F:ATP binding"/>
    <property type="evidence" value="ECO:0007669"/>
    <property type="project" value="UniProtKB-KW"/>
</dbReference>
<dbReference type="InterPro" id="IPR027417">
    <property type="entry name" value="P-loop_NTPase"/>
</dbReference>